<dbReference type="CDD" id="cd07043">
    <property type="entry name" value="STAS_anti-anti-sigma_factors"/>
    <property type="match status" value="1"/>
</dbReference>
<sequence>MEITHTQYKHCDLVKVKGRVDSYTAPQLSETFNKITEEGRFKIALDMSELDFMSSAGLRALINTQKVCKRYNRGELVLVAVPENIRAALDLAGFIPLFKIYDDVLTAIGNF</sequence>
<evidence type="ECO:0000313" key="5">
    <source>
        <dbReference type="Proteomes" id="UP000264141"/>
    </source>
</evidence>
<proteinExistence type="inferred from homology"/>
<accession>A0A3D1JG95</accession>
<name>A0A3D1JG95_9CHLR</name>
<dbReference type="EMBL" id="DPBP01000009">
    <property type="protein sequence ID" value="HCE16626.1"/>
    <property type="molecule type" value="Genomic_DNA"/>
</dbReference>
<dbReference type="InterPro" id="IPR003658">
    <property type="entry name" value="Anti-sigma_ant"/>
</dbReference>
<organism evidence="4 5">
    <name type="scientific">Anaerolinea thermolimosa</name>
    <dbReference type="NCBI Taxonomy" id="229919"/>
    <lineage>
        <taxon>Bacteria</taxon>
        <taxon>Bacillati</taxon>
        <taxon>Chloroflexota</taxon>
        <taxon>Anaerolineae</taxon>
        <taxon>Anaerolineales</taxon>
        <taxon>Anaerolineaceae</taxon>
        <taxon>Anaerolinea</taxon>
    </lineage>
</organism>
<gene>
    <name evidence="4" type="ORF">DEQ80_02085</name>
</gene>
<protein>
    <recommendedName>
        <fullName evidence="2">Anti-sigma factor antagonist</fullName>
    </recommendedName>
</protein>
<reference evidence="4 5" key="1">
    <citation type="journal article" date="2018" name="Nat. Biotechnol.">
        <title>A standardized bacterial taxonomy based on genome phylogeny substantially revises the tree of life.</title>
        <authorList>
            <person name="Parks D.H."/>
            <person name="Chuvochina M."/>
            <person name="Waite D.W."/>
            <person name="Rinke C."/>
            <person name="Skarshewski A."/>
            <person name="Chaumeil P.A."/>
            <person name="Hugenholtz P."/>
        </authorList>
    </citation>
    <scope>NUCLEOTIDE SEQUENCE [LARGE SCALE GENOMIC DNA]</scope>
    <source>
        <strain evidence="4">UBA8781</strain>
    </source>
</reference>
<dbReference type="InterPro" id="IPR036513">
    <property type="entry name" value="STAS_dom_sf"/>
</dbReference>
<dbReference type="OrthoDB" id="9794628at2"/>
<feature type="domain" description="STAS" evidence="3">
    <location>
        <begin position="13"/>
        <end position="111"/>
    </location>
</feature>
<dbReference type="RefSeq" id="WP_062194257.1">
    <property type="nucleotide sequence ID" value="NZ_DF967965.1"/>
</dbReference>
<evidence type="ECO:0000256" key="1">
    <source>
        <dbReference type="ARBA" id="ARBA00009013"/>
    </source>
</evidence>
<dbReference type="PROSITE" id="PS50801">
    <property type="entry name" value="STAS"/>
    <property type="match status" value="1"/>
</dbReference>
<dbReference type="PANTHER" id="PTHR33495">
    <property type="entry name" value="ANTI-SIGMA FACTOR ANTAGONIST TM_1081-RELATED-RELATED"/>
    <property type="match status" value="1"/>
</dbReference>
<dbReference type="Pfam" id="PF01740">
    <property type="entry name" value="STAS"/>
    <property type="match status" value="1"/>
</dbReference>
<dbReference type="PANTHER" id="PTHR33495:SF2">
    <property type="entry name" value="ANTI-SIGMA FACTOR ANTAGONIST TM_1081-RELATED"/>
    <property type="match status" value="1"/>
</dbReference>
<dbReference type="GO" id="GO:0043856">
    <property type="term" value="F:anti-sigma factor antagonist activity"/>
    <property type="evidence" value="ECO:0007669"/>
    <property type="project" value="InterPro"/>
</dbReference>
<comment type="caution">
    <text evidence="4">The sequence shown here is derived from an EMBL/GenBank/DDBJ whole genome shotgun (WGS) entry which is preliminary data.</text>
</comment>
<comment type="similarity">
    <text evidence="1 2">Belongs to the anti-sigma-factor antagonist family.</text>
</comment>
<dbReference type="NCBIfam" id="TIGR00377">
    <property type="entry name" value="ant_ant_sig"/>
    <property type="match status" value="1"/>
</dbReference>
<evidence type="ECO:0000259" key="3">
    <source>
        <dbReference type="PROSITE" id="PS50801"/>
    </source>
</evidence>
<dbReference type="InterPro" id="IPR002645">
    <property type="entry name" value="STAS_dom"/>
</dbReference>
<evidence type="ECO:0000313" key="4">
    <source>
        <dbReference type="EMBL" id="HCE16626.1"/>
    </source>
</evidence>
<dbReference type="Proteomes" id="UP000264141">
    <property type="component" value="Unassembled WGS sequence"/>
</dbReference>
<dbReference type="SUPFAM" id="SSF52091">
    <property type="entry name" value="SpoIIaa-like"/>
    <property type="match status" value="1"/>
</dbReference>
<dbReference type="AlphaFoldDB" id="A0A3D1JG95"/>
<evidence type="ECO:0000256" key="2">
    <source>
        <dbReference type="RuleBase" id="RU003749"/>
    </source>
</evidence>
<dbReference type="STRING" id="229919.GCA_001050195_02489"/>
<dbReference type="Gene3D" id="3.30.750.24">
    <property type="entry name" value="STAS domain"/>
    <property type="match status" value="1"/>
</dbReference>